<keyword evidence="2" id="KW-0812">Transmembrane</keyword>
<dbReference type="EMBL" id="JBCEWA010000003">
    <property type="protein sequence ID" value="MEL5987828.1"/>
    <property type="molecule type" value="Genomic_DNA"/>
</dbReference>
<evidence type="ECO:0000313" key="4">
    <source>
        <dbReference type="EMBL" id="MEL5987828.1"/>
    </source>
</evidence>
<sequence>MDQKDIKKLKKYYEQEDIPEQLDWIIEKSLKKKRRKTYWNKILIGAIAAIALFATTVNISPVFAKKIATIPLMNQIVKVLTFSKYEVEEENYKLHVEVPNIKSDSREIQELNKKYNEEGEKLYKEFKKDMDDMKKSEQGNMGIESGYKVVTQTDNLLSLYRYEVNTVGSSSTTRKYDTVDLKQERIITLPSLFVNDTYVNIISENIKEQMKKQVVESKNEKIYWVEGGGIPKQELFDPFKSIHRNQSFYINNHNKLVIVFDKYEVAPGFMGICEFEIPTKTIQSILLNNKYIQ</sequence>
<evidence type="ECO:0000256" key="2">
    <source>
        <dbReference type="SAM" id="Phobius"/>
    </source>
</evidence>
<reference evidence="4 5" key="1">
    <citation type="submission" date="2024-04" db="EMBL/GenBank/DDBJ databases">
        <authorList>
            <person name="Wu Y.S."/>
            <person name="Zhang L."/>
        </authorList>
    </citation>
    <scope>NUCLEOTIDE SEQUENCE [LARGE SCALE GENOMIC DNA]</scope>
    <source>
        <strain evidence="4 5">KG-01</strain>
    </source>
</reference>
<keyword evidence="2" id="KW-0472">Membrane</keyword>
<accession>A0ABU9LIU4</accession>
<feature type="coiled-coil region" evidence="1">
    <location>
        <begin position="101"/>
        <end position="136"/>
    </location>
</feature>
<gene>
    <name evidence="4" type="ORF">AAF454_05305</name>
</gene>
<dbReference type="RefSeq" id="WP_121176488.1">
    <property type="nucleotide sequence ID" value="NZ_JBCEWA010000003.1"/>
</dbReference>
<dbReference type="InterPro" id="IPR021729">
    <property type="entry name" value="DUF3298"/>
</dbReference>
<dbReference type="Gene3D" id="3.90.640.20">
    <property type="entry name" value="Heat-shock cognate protein, ATPase"/>
    <property type="match status" value="1"/>
</dbReference>
<keyword evidence="2" id="KW-1133">Transmembrane helix</keyword>
<evidence type="ECO:0000259" key="3">
    <source>
        <dbReference type="Pfam" id="PF11738"/>
    </source>
</evidence>
<dbReference type="InterPro" id="IPR037126">
    <property type="entry name" value="PdaC/RsiV-like_sf"/>
</dbReference>
<feature type="transmembrane region" description="Helical" evidence="2">
    <location>
        <begin position="42"/>
        <end position="64"/>
    </location>
</feature>
<dbReference type="Proteomes" id="UP001398420">
    <property type="component" value="Unassembled WGS sequence"/>
</dbReference>
<organism evidence="4 5">
    <name type="scientific">Kurthia gibsonii</name>
    <dbReference type="NCBI Taxonomy" id="33946"/>
    <lineage>
        <taxon>Bacteria</taxon>
        <taxon>Bacillati</taxon>
        <taxon>Bacillota</taxon>
        <taxon>Bacilli</taxon>
        <taxon>Bacillales</taxon>
        <taxon>Caryophanaceae</taxon>
        <taxon>Kurthia</taxon>
    </lineage>
</organism>
<keyword evidence="1" id="KW-0175">Coiled coil</keyword>
<dbReference type="Pfam" id="PF11738">
    <property type="entry name" value="DUF3298"/>
    <property type="match status" value="1"/>
</dbReference>
<comment type="caution">
    <text evidence="4">The sequence shown here is derived from an EMBL/GenBank/DDBJ whole genome shotgun (WGS) entry which is preliminary data.</text>
</comment>
<evidence type="ECO:0000256" key="1">
    <source>
        <dbReference type="SAM" id="Coils"/>
    </source>
</evidence>
<evidence type="ECO:0000313" key="5">
    <source>
        <dbReference type="Proteomes" id="UP001398420"/>
    </source>
</evidence>
<feature type="domain" description="DUF3298" evidence="3">
    <location>
        <begin position="192"/>
        <end position="279"/>
    </location>
</feature>
<name>A0ABU9LIU4_9BACL</name>
<proteinExistence type="predicted"/>
<keyword evidence="5" id="KW-1185">Reference proteome</keyword>
<protein>
    <submittedName>
        <fullName evidence="4">DUF3298 domain-containing protein</fullName>
    </submittedName>
</protein>
<dbReference type="Gene3D" id="3.30.565.40">
    <property type="entry name" value="Fervidobacterium nodosum Rt17-B1 like"/>
    <property type="match status" value="1"/>
</dbReference>